<evidence type="ECO:0000259" key="9">
    <source>
        <dbReference type="PROSITE" id="PS50975"/>
    </source>
</evidence>
<dbReference type="GO" id="GO:0005524">
    <property type="term" value="F:ATP binding"/>
    <property type="evidence" value="ECO:0007669"/>
    <property type="project" value="UniProtKB-UniRule"/>
</dbReference>
<sequence length="392" mass="43182">MDNSILNPGGTLGIIGSSTNGVGLVIAARNAGINVGVYGDNENTETMELADFRVVGALNDQQQLQNFAERCDMVTYESETIDASVINFLAAHTRVPQGADALEITQDRSLERAFFSQLNLNVAPSATIVSLDDVYQSIGSIGYPSILKPIQKGLGQNRQLVIKTQTDIVKAADLLDWGTYLLESLIPYDKELSVFGAKSGDTTAFFPTVENRYQNHELVASIVPAQIDSAVNDEMLRITKEISDNLNYTGVFEVAFFLTKSGNLYVKRVVPAMHQAGYVFERATNISMAEQHLRAIAGLPLMPVKQLMPVVAAYFTPAQESGIRTQWQIKTNWFFNFYHRTLLQAHRAPVAGHVLVEAPSVKEALEQIEDTSIWRFGQSTPAETETDTEDDV</sequence>
<organism evidence="10 11">
    <name type="scientific">Lactiplantibacillus pentosus DSM 20314</name>
    <dbReference type="NCBI Taxonomy" id="1423791"/>
    <lineage>
        <taxon>Bacteria</taxon>
        <taxon>Bacillati</taxon>
        <taxon>Bacillota</taxon>
        <taxon>Bacilli</taxon>
        <taxon>Lactobacillales</taxon>
        <taxon>Lactobacillaceae</taxon>
        <taxon>Lactiplantibacillus</taxon>
    </lineage>
</organism>
<keyword evidence="4" id="KW-0658">Purine biosynthesis</keyword>
<dbReference type="GeneID" id="49393410"/>
<evidence type="ECO:0000256" key="2">
    <source>
        <dbReference type="ARBA" id="ARBA00001946"/>
    </source>
</evidence>
<evidence type="ECO:0000313" key="11">
    <source>
        <dbReference type="Proteomes" id="UP000051020"/>
    </source>
</evidence>
<dbReference type="Pfam" id="PF02222">
    <property type="entry name" value="ATP-grasp"/>
    <property type="match status" value="1"/>
</dbReference>
<accession>A0A837RFL0</accession>
<evidence type="ECO:0000256" key="8">
    <source>
        <dbReference type="PROSITE-ProRule" id="PRU00409"/>
    </source>
</evidence>
<keyword evidence="6" id="KW-0464">Manganese</keyword>
<comment type="caution">
    <text evidence="10">The sequence shown here is derived from an EMBL/GenBank/DDBJ whole genome shotgun (WGS) entry which is preliminary data.</text>
</comment>
<dbReference type="InterPro" id="IPR016185">
    <property type="entry name" value="PreATP-grasp_dom_sf"/>
</dbReference>
<dbReference type="PANTHER" id="PTHR11609:SF5">
    <property type="entry name" value="PHOSPHORIBOSYLAMINOIMIDAZOLE CARBOXYLASE"/>
    <property type="match status" value="1"/>
</dbReference>
<dbReference type="EMBL" id="AZCU01000001">
    <property type="protein sequence ID" value="KRK26934.1"/>
    <property type="molecule type" value="Genomic_DNA"/>
</dbReference>
<reference evidence="10 11" key="1">
    <citation type="journal article" date="2015" name="Genome Announc.">
        <title>Expanding the biotechnology potential of lactobacilli through comparative genomics of 213 strains and associated genera.</title>
        <authorList>
            <person name="Sun Z."/>
            <person name="Harris H.M."/>
            <person name="McCann A."/>
            <person name="Guo C."/>
            <person name="Argimon S."/>
            <person name="Zhang W."/>
            <person name="Yang X."/>
            <person name="Jeffery I.B."/>
            <person name="Cooney J.C."/>
            <person name="Kagawa T.F."/>
            <person name="Liu W."/>
            <person name="Song Y."/>
            <person name="Salvetti E."/>
            <person name="Wrobel A."/>
            <person name="Rasinkangas P."/>
            <person name="Parkhill J."/>
            <person name="Rea M.C."/>
            <person name="O'Sullivan O."/>
            <person name="Ritari J."/>
            <person name="Douillard F.P."/>
            <person name="Paul Ross R."/>
            <person name="Yang R."/>
            <person name="Briner A.E."/>
            <person name="Felis G.E."/>
            <person name="de Vos W.M."/>
            <person name="Barrangou R."/>
            <person name="Klaenhammer T.R."/>
            <person name="Caufield P.W."/>
            <person name="Cui Y."/>
            <person name="Zhang H."/>
            <person name="O'Toole P.W."/>
        </authorList>
    </citation>
    <scope>NUCLEOTIDE SEQUENCE [LARGE SCALE GENOMIC DNA]</scope>
    <source>
        <strain evidence="10 11">DSM 20314</strain>
    </source>
</reference>
<dbReference type="Proteomes" id="UP000051020">
    <property type="component" value="Unassembled WGS sequence"/>
</dbReference>
<evidence type="ECO:0000256" key="7">
    <source>
        <dbReference type="ARBA" id="ARBA00025704"/>
    </source>
</evidence>
<comment type="cofactor">
    <cofactor evidence="1">
        <name>Mn(2+)</name>
        <dbReference type="ChEBI" id="CHEBI:29035"/>
    </cofactor>
</comment>
<dbReference type="InterPro" id="IPR013815">
    <property type="entry name" value="ATP_grasp_subdomain_1"/>
</dbReference>
<feature type="domain" description="ATP-grasp" evidence="9">
    <location>
        <begin position="112"/>
        <end position="297"/>
    </location>
</feature>
<evidence type="ECO:0000256" key="5">
    <source>
        <dbReference type="ARBA" id="ARBA00022840"/>
    </source>
</evidence>
<dbReference type="GO" id="GO:0046872">
    <property type="term" value="F:metal ion binding"/>
    <property type="evidence" value="ECO:0007669"/>
    <property type="project" value="InterPro"/>
</dbReference>
<dbReference type="SUPFAM" id="SSF56059">
    <property type="entry name" value="Glutathione synthetase ATP-binding domain-like"/>
    <property type="match status" value="1"/>
</dbReference>
<dbReference type="InterPro" id="IPR054350">
    <property type="entry name" value="PurT/PurK_preATP-grasp"/>
</dbReference>
<dbReference type="RefSeq" id="WP_050338916.1">
    <property type="nucleotide sequence ID" value="NZ_AZCU01000001.1"/>
</dbReference>
<evidence type="ECO:0000256" key="6">
    <source>
        <dbReference type="ARBA" id="ARBA00023211"/>
    </source>
</evidence>
<dbReference type="PANTHER" id="PTHR11609">
    <property type="entry name" value="PURINE BIOSYNTHESIS PROTEIN 6/7, PUR6/7"/>
    <property type="match status" value="1"/>
</dbReference>
<dbReference type="SUPFAM" id="SSF52440">
    <property type="entry name" value="PreATP-grasp domain"/>
    <property type="match status" value="1"/>
</dbReference>
<keyword evidence="3 8" id="KW-0547">Nucleotide-binding</keyword>
<comment type="cofactor">
    <cofactor evidence="2">
        <name>Mg(2+)</name>
        <dbReference type="ChEBI" id="CHEBI:18420"/>
    </cofactor>
</comment>
<comment type="pathway">
    <text evidence="7">Purine metabolism.</text>
</comment>
<dbReference type="PROSITE" id="PS50975">
    <property type="entry name" value="ATP_GRASP"/>
    <property type="match status" value="1"/>
</dbReference>
<dbReference type="Gene3D" id="3.40.50.20">
    <property type="match status" value="1"/>
</dbReference>
<dbReference type="GO" id="GO:0005829">
    <property type="term" value="C:cytosol"/>
    <property type="evidence" value="ECO:0007669"/>
    <property type="project" value="TreeGrafter"/>
</dbReference>
<gene>
    <name evidence="10" type="ORF">FD24_GL000066</name>
</gene>
<protein>
    <submittedName>
        <fullName evidence="10">Phosphoribosylaminoimidazole carboxylase, atpase subunit</fullName>
    </submittedName>
</protein>
<dbReference type="AlphaFoldDB" id="A0A837RFL0"/>
<dbReference type="InterPro" id="IPR003135">
    <property type="entry name" value="ATP-grasp_carboxylate-amine"/>
</dbReference>
<dbReference type="Pfam" id="PF22660">
    <property type="entry name" value="RS_preATP-grasp-like"/>
    <property type="match status" value="1"/>
</dbReference>
<dbReference type="InterPro" id="IPR011761">
    <property type="entry name" value="ATP-grasp"/>
</dbReference>
<dbReference type="Gene3D" id="3.30.1490.20">
    <property type="entry name" value="ATP-grasp fold, A domain"/>
    <property type="match status" value="1"/>
</dbReference>
<evidence type="ECO:0000256" key="3">
    <source>
        <dbReference type="ARBA" id="ARBA00022741"/>
    </source>
</evidence>
<proteinExistence type="predicted"/>
<dbReference type="GO" id="GO:0006164">
    <property type="term" value="P:purine nucleotide biosynthetic process"/>
    <property type="evidence" value="ECO:0007669"/>
    <property type="project" value="UniProtKB-KW"/>
</dbReference>
<evidence type="ECO:0000256" key="4">
    <source>
        <dbReference type="ARBA" id="ARBA00022755"/>
    </source>
</evidence>
<name>A0A837RFL0_LACPE</name>
<evidence type="ECO:0000313" key="10">
    <source>
        <dbReference type="EMBL" id="KRK26934.1"/>
    </source>
</evidence>
<keyword evidence="5 8" id="KW-0067">ATP-binding</keyword>
<dbReference type="Gene3D" id="3.30.470.20">
    <property type="entry name" value="ATP-grasp fold, B domain"/>
    <property type="match status" value="1"/>
</dbReference>
<evidence type="ECO:0000256" key="1">
    <source>
        <dbReference type="ARBA" id="ARBA00001936"/>
    </source>
</evidence>